<sequence length="187" mass="21472">MYVPGYVPLPPGKDFTSEAELTTKFNVRKATNIIELNSLNLELPTNPDDYYLSSKEPTTTSKIRRIARSHPSSQTRITKITMDETLQKVFFELEKPLETGKSYFFKFGYSGKISEQLSGLYRTTYWDLEGKIHYAALTDFEPTDARRMVPCFDEPAFKAVWKVQVYHPKGTRAISNAIEVVENQIDK</sequence>
<name>A0AC34R3V2_9BILA</name>
<protein>
    <submittedName>
        <fullName evidence="2">Aminopeptidase N-like N-terminal domain-containing protein</fullName>
    </submittedName>
</protein>
<organism evidence="1 2">
    <name type="scientific">Panagrolaimus sp. JU765</name>
    <dbReference type="NCBI Taxonomy" id="591449"/>
    <lineage>
        <taxon>Eukaryota</taxon>
        <taxon>Metazoa</taxon>
        <taxon>Ecdysozoa</taxon>
        <taxon>Nematoda</taxon>
        <taxon>Chromadorea</taxon>
        <taxon>Rhabditida</taxon>
        <taxon>Tylenchina</taxon>
        <taxon>Panagrolaimomorpha</taxon>
        <taxon>Panagrolaimoidea</taxon>
        <taxon>Panagrolaimidae</taxon>
        <taxon>Panagrolaimus</taxon>
    </lineage>
</organism>
<evidence type="ECO:0000313" key="2">
    <source>
        <dbReference type="WBParaSite" id="JU765_v2.g3114.t1"/>
    </source>
</evidence>
<reference evidence="2" key="1">
    <citation type="submission" date="2022-11" db="UniProtKB">
        <authorList>
            <consortium name="WormBaseParasite"/>
        </authorList>
    </citation>
    <scope>IDENTIFICATION</scope>
</reference>
<proteinExistence type="predicted"/>
<dbReference type="Proteomes" id="UP000887576">
    <property type="component" value="Unplaced"/>
</dbReference>
<accession>A0AC34R3V2</accession>
<dbReference type="WBParaSite" id="JU765_v2.g3114.t1">
    <property type="protein sequence ID" value="JU765_v2.g3114.t1"/>
    <property type="gene ID" value="JU765_v2.g3114"/>
</dbReference>
<evidence type="ECO:0000313" key="1">
    <source>
        <dbReference type="Proteomes" id="UP000887576"/>
    </source>
</evidence>